<accession>A0ABR1IY94</accession>
<keyword evidence="3" id="KW-1185">Reference proteome</keyword>
<feature type="region of interest" description="Disordered" evidence="1">
    <location>
        <begin position="1"/>
        <end position="36"/>
    </location>
</feature>
<evidence type="ECO:0000313" key="2">
    <source>
        <dbReference type="EMBL" id="KAK7444299.1"/>
    </source>
</evidence>
<feature type="compositionally biased region" description="Basic residues" evidence="1">
    <location>
        <begin position="1"/>
        <end position="11"/>
    </location>
</feature>
<sequence length="89" mass="10709">MPPSRHCRSKQNRNSPLPRRRPVRRDRNDQAFAMDVDEDRERAQVLPMDVDAVENLPIRRDWVLVRLHVLEVLRDMFAQLVEDFLRHLV</sequence>
<comment type="caution">
    <text evidence="2">The sequence shown here is derived from an EMBL/GenBank/DDBJ whole genome shotgun (WGS) entry which is preliminary data.</text>
</comment>
<dbReference type="Proteomes" id="UP001498398">
    <property type="component" value="Unassembled WGS sequence"/>
</dbReference>
<gene>
    <name evidence="2" type="ORF">VKT23_015311</name>
</gene>
<evidence type="ECO:0000313" key="3">
    <source>
        <dbReference type="Proteomes" id="UP001498398"/>
    </source>
</evidence>
<evidence type="ECO:0000256" key="1">
    <source>
        <dbReference type="SAM" id="MobiDB-lite"/>
    </source>
</evidence>
<protein>
    <submittedName>
        <fullName evidence="2">Uncharacterized protein</fullName>
    </submittedName>
</protein>
<dbReference type="EMBL" id="JBANRG010000051">
    <property type="protein sequence ID" value="KAK7444299.1"/>
    <property type="molecule type" value="Genomic_DNA"/>
</dbReference>
<organism evidence="2 3">
    <name type="scientific">Marasmiellus scandens</name>
    <dbReference type="NCBI Taxonomy" id="2682957"/>
    <lineage>
        <taxon>Eukaryota</taxon>
        <taxon>Fungi</taxon>
        <taxon>Dikarya</taxon>
        <taxon>Basidiomycota</taxon>
        <taxon>Agaricomycotina</taxon>
        <taxon>Agaricomycetes</taxon>
        <taxon>Agaricomycetidae</taxon>
        <taxon>Agaricales</taxon>
        <taxon>Marasmiineae</taxon>
        <taxon>Omphalotaceae</taxon>
        <taxon>Marasmiellus</taxon>
    </lineage>
</organism>
<name>A0ABR1IY94_9AGAR</name>
<reference evidence="2 3" key="1">
    <citation type="submission" date="2024-01" db="EMBL/GenBank/DDBJ databases">
        <title>A draft genome for the cacao thread blight pathogen Marasmiellus scandens.</title>
        <authorList>
            <person name="Baruah I.K."/>
            <person name="Leung J."/>
            <person name="Bukari Y."/>
            <person name="Amoako-Attah I."/>
            <person name="Meinhardt L.W."/>
            <person name="Bailey B.A."/>
            <person name="Cohen S.P."/>
        </authorList>
    </citation>
    <scope>NUCLEOTIDE SEQUENCE [LARGE SCALE GENOMIC DNA]</scope>
    <source>
        <strain evidence="2 3">GH-19</strain>
    </source>
</reference>
<proteinExistence type="predicted"/>